<proteinExistence type="predicted"/>
<protein>
    <submittedName>
        <fullName evidence="2">Uncharacterized protein</fullName>
    </submittedName>
</protein>
<dbReference type="InterPro" id="IPR023626">
    <property type="entry name" value="Ribosomal_eL39_dom_sf"/>
</dbReference>
<dbReference type="AlphaFoldDB" id="A0A8D0ZK20"/>
<dbReference type="Ensembl" id="ENSSSCT00035040981.1">
    <property type="protein sequence ID" value="ENSSSCP00035016394.1"/>
    <property type="gene ID" value="ENSSSCG00035030945.1"/>
</dbReference>
<accession>A0A8D0ZK20</accession>
<feature type="compositionally biased region" description="Basic residues" evidence="1">
    <location>
        <begin position="35"/>
        <end position="51"/>
    </location>
</feature>
<evidence type="ECO:0000256" key="1">
    <source>
        <dbReference type="SAM" id="MobiDB-lite"/>
    </source>
</evidence>
<reference evidence="2" key="1">
    <citation type="submission" date="2025-08" db="UniProtKB">
        <authorList>
            <consortium name="Ensembl"/>
        </authorList>
    </citation>
    <scope>IDENTIFICATION</scope>
</reference>
<name>A0A8D0ZK20_PIG</name>
<dbReference type="Gene3D" id="1.10.1620.10">
    <property type="entry name" value="Ribosomal protein L39e"/>
    <property type="match status" value="1"/>
</dbReference>
<sequence>LASHRPWRIKSFSTTKQAQDRPMPHHSHSNSGSKPRPRSTKRHLKRTKLGL</sequence>
<organism evidence="2 3">
    <name type="scientific">Sus scrofa</name>
    <name type="common">Pig</name>
    <dbReference type="NCBI Taxonomy" id="9823"/>
    <lineage>
        <taxon>Eukaryota</taxon>
        <taxon>Metazoa</taxon>
        <taxon>Chordata</taxon>
        <taxon>Craniata</taxon>
        <taxon>Vertebrata</taxon>
        <taxon>Euteleostomi</taxon>
        <taxon>Mammalia</taxon>
        <taxon>Eutheria</taxon>
        <taxon>Laurasiatheria</taxon>
        <taxon>Artiodactyla</taxon>
        <taxon>Suina</taxon>
        <taxon>Suidae</taxon>
        <taxon>Sus</taxon>
    </lineage>
</organism>
<evidence type="ECO:0000313" key="3">
    <source>
        <dbReference type="Proteomes" id="UP000694720"/>
    </source>
</evidence>
<dbReference type="Proteomes" id="UP000694720">
    <property type="component" value="Unplaced"/>
</dbReference>
<evidence type="ECO:0000313" key="2">
    <source>
        <dbReference type="Ensembl" id="ENSSSCP00035016394.1"/>
    </source>
</evidence>
<feature type="region of interest" description="Disordered" evidence="1">
    <location>
        <begin position="1"/>
        <end position="51"/>
    </location>
</feature>